<dbReference type="RefSeq" id="WP_013347625.1">
    <property type="nucleotide sequence ID" value="NZ_JABUYH010000067.1"/>
</dbReference>
<keyword evidence="4 8" id="KW-0418">Kinase</keyword>
<dbReference type="InterPro" id="IPR002173">
    <property type="entry name" value="Carboh/pur_kinase_PfkB_CS"/>
</dbReference>
<organism evidence="8 9">
    <name type="scientific">Glutamicibacter arilaitensis</name>
    <dbReference type="NCBI Taxonomy" id="256701"/>
    <lineage>
        <taxon>Bacteria</taxon>
        <taxon>Bacillati</taxon>
        <taxon>Actinomycetota</taxon>
        <taxon>Actinomycetes</taxon>
        <taxon>Micrococcales</taxon>
        <taxon>Micrococcaceae</taxon>
        <taxon>Glutamicibacter</taxon>
    </lineage>
</organism>
<comment type="similarity">
    <text evidence="1">Belongs to the carbohydrate kinase PfkB family.</text>
</comment>
<dbReference type="InterPro" id="IPR017583">
    <property type="entry name" value="Tagatose/fructose_Pkinase"/>
</dbReference>
<evidence type="ECO:0000313" key="9">
    <source>
        <dbReference type="Proteomes" id="UP000235739"/>
    </source>
</evidence>
<keyword evidence="3" id="KW-0547">Nucleotide-binding</keyword>
<dbReference type="PANTHER" id="PTHR46566">
    <property type="entry name" value="1-PHOSPHOFRUCTOKINASE-RELATED"/>
    <property type="match status" value="1"/>
</dbReference>
<dbReference type="EMBL" id="PNQX01000002">
    <property type="protein sequence ID" value="PMQ19576.1"/>
    <property type="molecule type" value="Genomic_DNA"/>
</dbReference>
<dbReference type="PANTHER" id="PTHR46566:SF5">
    <property type="entry name" value="1-PHOSPHOFRUCTOKINASE"/>
    <property type="match status" value="1"/>
</dbReference>
<evidence type="ECO:0000256" key="5">
    <source>
        <dbReference type="ARBA" id="ARBA00022840"/>
    </source>
</evidence>
<keyword evidence="2 6" id="KW-0808">Transferase</keyword>
<evidence type="ECO:0000256" key="2">
    <source>
        <dbReference type="ARBA" id="ARBA00022679"/>
    </source>
</evidence>
<feature type="domain" description="Carbohydrate kinase PfkB" evidence="7">
    <location>
        <begin position="23"/>
        <end position="298"/>
    </location>
</feature>
<dbReference type="InterPro" id="IPR011611">
    <property type="entry name" value="PfkB_dom"/>
</dbReference>
<dbReference type="OMA" id="KPYMIKP"/>
<dbReference type="CDD" id="cd01164">
    <property type="entry name" value="FruK_PfkB_like"/>
    <property type="match status" value="1"/>
</dbReference>
<dbReference type="Proteomes" id="UP000235739">
    <property type="component" value="Unassembled WGS sequence"/>
</dbReference>
<evidence type="ECO:0000259" key="7">
    <source>
        <dbReference type="Pfam" id="PF00294"/>
    </source>
</evidence>
<dbReference type="GO" id="GO:0005829">
    <property type="term" value="C:cytosol"/>
    <property type="evidence" value="ECO:0007669"/>
    <property type="project" value="TreeGrafter"/>
</dbReference>
<reference evidence="8 9" key="1">
    <citation type="journal article" date="2017" name="Elife">
        <title>Extensive horizontal gene transfer in cheese-associated bacteria.</title>
        <authorList>
            <person name="Bonham K.S."/>
            <person name="Wolfe B.E."/>
            <person name="Dutton R.J."/>
        </authorList>
    </citation>
    <scope>NUCLEOTIDE SEQUENCE [LARGE SCALE GENOMIC DNA]</scope>
    <source>
        <strain evidence="8 9">JB182</strain>
    </source>
</reference>
<dbReference type="GeneID" id="303183861"/>
<comment type="caution">
    <text evidence="8">The sequence shown here is derived from an EMBL/GenBank/DDBJ whole genome shotgun (WGS) entry which is preliminary data.</text>
</comment>
<dbReference type="PROSITE" id="PS00584">
    <property type="entry name" value="PFKB_KINASES_2"/>
    <property type="match status" value="1"/>
</dbReference>
<dbReference type="GO" id="GO:0005524">
    <property type="term" value="F:ATP binding"/>
    <property type="evidence" value="ECO:0007669"/>
    <property type="project" value="UniProtKB-KW"/>
</dbReference>
<dbReference type="PIRSF" id="PIRSF000535">
    <property type="entry name" value="1PFK/6PFK/LacC"/>
    <property type="match status" value="1"/>
</dbReference>
<dbReference type="InterPro" id="IPR029056">
    <property type="entry name" value="Ribokinase-like"/>
</dbReference>
<evidence type="ECO:0000256" key="3">
    <source>
        <dbReference type="ARBA" id="ARBA00022741"/>
    </source>
</evidence>
<evidence type="ECO:0000313" key="8">
    <source>
        <dbReference type="EMBL" id="PMQ19576.1"/>
    </source>
</evidence>
<dbReference type="SUPFAM" id="SSF53613">
    <property type="entry name" value="Ribokinase-like"/>
    <property type="match status" value="1"/>
</dbReference>
<dbReference type="AlphaFoldDB" id="A0A2N7S0B3"/>
<proteinExistence type="inferred from homology"/>
<evidence type="ECO:0000256" key="4">
    <source>
        <dbReference type="ARBA" id="ARBA00022777"/>
    </source>
</evidence>
<sequence>MIVTLTCNPALDKTIELAAALQPGAVQRAAGSHLQAAGKGVNVARVILAAGQRTLAVLPGAGNDPLIVALAADQLPYRALEINAPLRTNTTLTSPDGSTTKINEAGPELDAATLEQLSELVRDSCAGADWLVMAGSLPPGVPANYYALLTASLREQLGAKCPKIAVDTSGEPLRQLFAHGEIHIPDLVKPNAEELAELLGEDLGEAQLEADPGLAARASSKLLRRPGAAVLTTLGAHGAVLATAEGCWHGWPQPITPRSTVGAGDSSLAGYLLADTAGHLPAFKLRQAIAYGTAAASLPGSGIPTPTDLRIDAVSVIELTPRQGS</sequence>
<evidence type="ECO:0000256" key="6">
    <source>
        <dbReference type="PIRNR" id="PIRNR000535"/>
    </source>
</evidence>
<accession>A0A2N7S0B3</accession>
<evidence type="ECO:0000256" key="1">
    <source>
        <dbReference type="ARBA" id="ARBA00010688"/>
    </source>
</evidence>
<dbReference type="Pfam" id="PF00294">
    <property type="entry name" value="PfkB"/>
    <property type="match status" value="1"/>
</dbReference>
<keyword evidence="5" id="KW-0067">ATP-binding</keyword>
<gene>
    <name evidence="8" type="ORF">CIK84_12950</name>
</gene>
<protein>
    <submittedName>
        <fullName evidence="8">1-phosphofructokinase</fullName>
    </submittedName>
</protein>
<dbReference type="Gene3D" id="3.40.1190.20">
    <property type="match status" value="1"/>
</dbReference>
<dbReference type="NCBIfam" id="TIGR03168">
    <property type="entry name" value="1-PFK"/>
    <property type="match status" value="1"/>
</dbReference>
<dbReference type="GO" id="GO:0008443">
    <property type="term" value="F:phosphofructokinase activity"/>
    <property type="evidence" value="ECO:0007669"/>
    <property type="project" value="TreeGrafter"/>
</dbReference>
<name>A0A2N7S0B3_9MICC</name>